<dbReference type="Proteomes" id="UP000242188">
    <property type="component" value="Unassembled WGS sequence"/>
</dbReference>
<organism evidence="2 3">
    <name type="scientific">Mizuhopecten yessoensis</name>
    <name type="common">Japanese scallop</name>
    <name type="synonym">Patinopecten yessoensis</name>
    <dbReference type="NCBI Taxonomy" id="6573"/>
    <lineage>
        <taxon>Eukaryota</taxon>
        <taxon>Metazoa</taxon>
        <taxon>Spiralia</taxon>
        <taxon>Lophotrochozoa</taxon>
        <taxon>Mollusca</taxon>
        <taxon>Bivalvia</taxon>
        <taxon>Autobranchia</taxon>
        <taxon>Pteriomorphia</taxon>
        <taxon>Pectinida</taxon>
        <taxon>Pectinoidea</taxon>
        <taxon>Pectinidae</taxon>
        <taxon>Mizuhopecten</taxon>
    </lineage>
</organism>
<sequence>MWQSRPCLRFDLGGCKLQPMVLSRYALASLPSMSTLGQPISLQPPDPSAHRCGIACHRQTGCVSFRFDATTQNCHGYTSIRKTSFSRHEIPYYYNTGNSFC</sequence>
<evidence type="ECO:0000259" key="1">
    <source>
        <dbReference type="Pfam" id="PF00024"/>
    </source>
</evidence>
<dbReference type="Pfam" id="PF00024">
    <property type="entry name" value="PAN_1"/>
    <property type="match status" value="1"/>
</dbReference>
<accession>A0A210R5J1</accession>
<dbReference type="OrthoDB" id="10067267at2759"/>
<gene>
    <name evidence="2" type="ORF">KP79_PYT21532</name>
</gene>
<reference evidence="2 3" key="1">
    <citation type="journal article" date="2017" name="Nat. Ecol. Evol.">
        <title>Scallop genome provides insights into evolution of bilaterian karyotype and development.</title>
        <authorList>
            <person name="Wang S."/>
            <person name="Zhang J."/>
            <person name="Jiao W."/>
            <person name="Li J."/>
            <person name="Xun X."/>
            <person name="Sun Y."/>
            <person name="Guo X."/>
            <person name="Huan P."/>
            <person name="Dong B."/>
            <person name="Zhang L."/>
            <person name="Hu X."/>
            <person name="Sun X."/>
            <person name="Wang J."/>
            <person name="Zhao C."/>
            <person name="Wang Y."/>
            <person name="Wang D."/>
            <person name="Huang X."/>
            <person name="Wang R."/>
            <person name="Lv J."/>
            <person name="Li Y."/>
            <person name="Zhang Z."/>
            <person name="Liu B."/>
            <person name="Lu W."/>
            <person name="Hui Y."/>
            <person name="Liang J."/>
            <person name="Zhou Z."/>
            <person name="Hou R."/>
            <person name="Li X."/>
            <person name="Liu Y."/>
            <person name="Li H."/>
            <person name="Ning X."/>
            <person name="Lin Y."/>
            <person name="Zhao L."/>
            <person name="Xing Q."/>
            <person name="Dou J."/>
            <person name="Li Y."/>
            <person name="Mao J."/>
            <person name="Guo H."/>
            <person name="Dou H."/>
            <person name="Li T."/>
            <person name="Mu C."/>
            <person name="Jiang W."/>
            <person name="Fu Q."/>
            <person name="Fu X."/>
            <person name="Miao Y."/>
            <person name="Liu J."/>
            <person name="Yu Q."/>
            <person name="Li R."/>
            <person name="Liao H."/>
            <person name="Li X."/>
            <person name="Kong Y."/>
            <person name="Jiang Z."/>
            <person name="Chourrout D."/>
            <person name="Li R."/>
            <person name="Bao Z."/>
        </authorList>
    </citation>
    <scope>NUCLEOTIDE SEQUENCE [LARGE SCALE GENOMIC DNA]</scope>
    <source>
        <strain evidence="2 3">PY_sf001</strain>
    </source>
</reference>
<evidence type="ECO:0000313" key="3">
    <source>
        <dbReference type="Proteomes" id="UP000242188"/>
    </source>
</evidence>
<name>A0A210R5J1_MIZYE</name>
<proteinExistence type="predicted"/>
<comment type="caution">
    <text evidence="2">The sequence shown here is derived from an EMBL/GenBank/DDBJ whole genome shotgun (WGS) entry which is preliminary data.</text>
</comment>
<dbReference type="InterPro" id="IPR003609">
    <property type="entry name" value="Pan_app"/>
</dbReference>
<feature type="domain" description="Apple" evidence="1">
    <location>
        <begin position="47"/>
        <end position="86"/>
    </location>
</feature>
<keyword evidence="3" id="KW-1185">Reference proteome</keyword>
<protein>
    <recommendedName>
        <fullName evidence="1">Apple domain-containing protein</fullName>
    </recommendedName>
</protein>
<dbReference type="EMBL" id="NEDP02000262">
    <property type="protein sequence ID" value="OWF56206.1"/>
    <property type="molecule type" value="Genomic_DNA"/>
</dbReference>
<dbReference type="AlphaFoldDB" id="A0A210R5J1"/>
<evidence type="ECO:0000313" key="2">
    <source>
        <dbReference type="EMBL" id="OWF56206.1"/>
    </source>
</evidence>